<gene>
    <name evidence="1" type="ORF">SAMN05443431_101491</name>
</gene>
<dbReference type="Proteomes" id="UP000199559">
    <property type="component" value="Unassembled WGS sequence"/>
</dbReference>
<name>A0A1I3JP41_9FLAO</name>
<evidence type="ECO:0000313" key="2">
    <source>
        <dbReference type="Proteomes" id="UP000199559"/>
    </source>
</evidence>
<dbReference type="STRING" id="1144750.SAMN05443431_101491"/>
<accession>A0A1I3JP41</accession>
<keyword evidence="2" id="KW-1185">Reference proteome</keyword>
<sequence length="199" mass="23586">MRNKHYTYIVFVAFLLVACNKNIELSLKDINFSANDGKTQLLKYNGKITNEIESTFRLFLIINIKADTDIELSFTQNQNQNKTTKIRRRARHNEPVFFIKNTNKDIPQDITIRPFINKKEKIEEIEIIKILLKYNGETKEIQADEFLNYFETNKYLKYNNNTLKALNKNIKKFRPELKGTQQLKKMLQTFKPMNKTVAK</sequence>
<reference evidence="2" key="1">
    <citation type="submission" date="2016-10" db="EMBL/GenBank/DDBJ databases">
        <authorList>
            <person name="Varghese N."/>
            <person name="Submissions S."/>
        </authorList>
    </citation>
    <scope>NUCLEOTIDE SEQUENCE [LARGE SCALE GENOMIC DNA]</scope>
    <source>
        <strain evidence="2">DSM 28881</strain>
    </source>
</reference>
<dbReference type="AlphaFoldDB" id="A0A1I3JP41"/>
<protein>
    <submittedName>
        <fullName evidence="1">Uncharacterized protein</fullName>
    </submittedName>
</protein>
<organism evidence="1 2">
    <name type="scientific">Olleya namhaensis</name>
    <dbReference type="NCBI Taxonomy" id="1144750"/>
    <lineage>
        <taxon>Bacteria</taxon>
        <taxon>Pseudomonadati</taxon>
        <taxon>Bacteroidota</taxon>
        <taxon>Flavobacteriia</taxon>
        <taxon>Flavobacteriales</taxon>
        <taxon>Flavobacteriaceae</taxon>
    </lineage>
</organism>
<proteinExistence type="predicted"/>
<evidence type="ECO:0000313" key="1">
    <source>
        <dbReference type="EMBL" id="SFI62039.1"/>
    </source>
</evidence>
<dbReference type="PROSITE" id="PS51257">
    <property type="entry name" value="PROKAR_LIPOPROTEIN"/>
    <property type="match status" value="1"/>
</dbReference>
<dbReference type="RefSeq" id="WP_090837169.1">
    <property type="nucleotide sequence ID" value="NZ_FORM01000001.1"/>
</dbReference>
<dbReference type="EMBL" id="FORM01000001">
    <property type="protein sequence ID" value="SFI62039.1"/>
    <property type="molecule type" value="Genomic_DNA"/>
</dbReference>